<feature type="domain" description="BAR" evidence="1">
    <location>
        <begin position="36"/>
        <end position="94"/>
    </location>
</feature>
<protein>
    <submittedName>
        <fullName evidence="3">BAR domain-containing protein</fullName>
    </submittedName>
</protein>
<sequence length="99" mass="11518">MLCTTFEEKFSGFHFLKPLKINLHDVKNKLKSNGYSFTEEKLGKAERTELDAQFENLLARADKTEEHTKRILSCIEGYLLPNPSASRHEYIFNGLLRQK</sequence>
<dbReference type="AlphaFoldDB" id="A0A915KZQ8"/>
<proteinExistence type="predicted"/>
<dbReference type="WBParaSite" id="nRc.2.0.1.t43670-RA">
    <property type="protein sequence ID" value="nRc.2.0.1.t43670-RA"/>
    <property type="gene ID" value="nRc.2.0.1.g43670"/>
</dbReference>
<dbReference type="SUPFAM" id="SSF103657">
    <property type="entry name" value="BAR/IMD domain-like"/>
    <property type="match status" value="1"/>
</dbReference>
<keyword evidence="2" id="KW-1185">Reference proteome</keyword>
<reference evidence="3" key="1">
    <citation type="submission" date="2022-11" db="UniProtKB">
        <authorList>
            <consortium name="WormBaseParasite"/>
        </authorList>
    </citation>
    <scope>IDENTIFICATION</scope>
</reference>
<organism evidence="2 3">
    <name type="scientific">Romanomermis culicivorax</name>
    <name type="common">Nematode worm</name>
    <dbReference type="NCBI Taxonomy" id="13658"/>
    <lineage>
        <taxon>Eukaryota</taxon>
        <taxon>Metazoa</taxon>
        <taxon>Ecdysozoa</taxon>
        <taxon>Nematoda</taxon>
        <taxon>Enoplea</taxon>
        <taxon>Dorylaimia</taxon>
        <taxon>Mermithida</taxon>
        <taxon>Mermithoidea</taxon>
        <taxon>Mermithidae</taxon>
        <taxon>Romanomermis</taxon>
    </lineage>
</organism>
<dbReference type="InterPro" id="IPR004148">
    <property type="entry name" value="BAR_dom"/>
</dbReference>
<dbReference type="Gene3D" id="1.20.1270.60">
    <property type="entry name" value="Arfaptin homology (AH) domain/BAR domain"/>
    <property type="match status" value="1"/>
</dbReference>
<dbReference type="Pfam" id="PF03114">
    <property type="entry name" value="BAR"/>
    <property type="match status" value="1"/>
</dbReference>
<dbReference type="Proteomes" id="UP000887565">
    <property type="component" value="Unplaced"/>
</dbReference>
<dbReference type="InterPro" id="IPR027267">
    <property type="entry name" value="AH/BAR_dom_sf"/>
</dbReference>
<evidence type="ECO:0000259" key="1">
    <source>
        <dbReference type="Pfam" id="PF03114"/>
    </source>
</evidence>
<name>A0A915KZQ8_ROMCU</name>
<evidence type="ECO:0000313" key="3">
    <source>
        <dbReference type="WBParaSite" id="nRc.2.0.1.t43670-RA"/>
    </source>
</evidence>
<evidence type="ECO:0000313" key="2">
    <source>
        <dbReference type="Proteomes" id="UP000887565"/>
    </source>
</evidence>
<accession>A0A915KZQ8</accession>
<dbReference type="GO" id="GO:0005737">
    <property type="term" value="C:cytoplasm"/>
    <property type="evidence" value="ECO:0007669"/>
    <property type="project" value="InterPro"/>
</dbReference>